<evidence type="ECO:0000313" key="2">
    <source>
        <dbReference type="Proteomes" id="UP000828941"/>
    </source>
</evidence>
<gene>
    <name evidence="1" type="ORF">L6164_001515</name>
</gene>
<organism evidence="1 2">
    <name type="scientific">Bauhinia variegata</name>
    <name type="common">Purple orchid tree</name>
    <name type="synonym">Phanera variegata</name>
    <dbReference type="NCBI Taxonomy" id="167791"/>
    <lineage>
        <taxon>Eukaryota</taxon>
        <taxon>Viridiplantae</taxon>
        <taxon>Streptophyta</taxon>
        <taxon>Embryophyta</taxon>
        <taxon>Tracheophyta</taxon>
        <taxon>Spermatophyta</taxon>
        <taxon>Magnoliopsida</taxon>
        <taxon>eudicotyledons</taxon>
        <taxon>Gunneridae</taxon>
        <taxon>Pentapetalae</taxon>
        <taxon>rosids</taxon>
        <taxon>fabids</taxon>
        <taxon>Fabales</taxon>
        <taxon>Fabaceae</taxon>
        <taxon>Cercidoideae</taxon>
        <taxon>Cercideae</taxon>
        <taxon>Bauhiniinae</taxon>
        <taxon>Bauhinia</taxon>
    </lineage>
</organism>
<evidence type="ECO:0000313" key="1">
    <source>
        <dbReference type="EMBL" id="KAI4357576.1"/>
    </source>
</evidence>
<comment type="caution">
    <text evidence="1">The sequence shown here is derived from an EMBL/GenBank/DDBJ whole genome shotgun (WGS) entry which is preliminary data.</text>
</comment>
<keyword evidence="2" id="KW-1185">Reference proteome</keyword>
<protein>
    <submittedName>
        <fullName evidence="1">Uncharacterized protein</fullName>
    </submittedName>
</protein>
<accession>A0ACB9Q9X6</accession>
<dbReference type="Proteomes" id="UP000828941">
    <property type="component" value="Chromosome 1"/>
</dbReference>
<name>A0ACB9Q9X6_BAUVA</name>
<proteinExistence type="predicted"/>
<dbReference type="EMBL" id="CM039426">
    <property type="protein sequence ID" value="KAI4357576.1"/>
    <property type="molecule type" value="Genomic_DNA"/>
</dbReference>
<reference evidence="1 2" key="1">
    <citation type="journal article" date="2022" name="DNA Res.">
        <title>Chromosomal-level genome assembly of the orchid tree Bauhinia variegata (Leguminosae; Cercidoideae) supports the allotetraploid origin hypothesis of Bauhinia.</title>
        <authorList>
            <person name="Zhong Y."/>
            <person name="Chen Y."/>
            <person name="Zheng D."/>
            <person name="Pang J."/>
            <person name="Liu Y."/>
            <person name="Luo S."/>
            <person name="Meng S."/>
            <person name="Qian L."/>
            <person name="Wei D."/>
            <person name="Dai S."/>
            <person name="Zhou R."/>
        </authorList>
    </citation>
    <scope>NUCLEOTIDE SEQUENCE [LARGE SCALE GENOMIC DNA]</scope>
    <source>
        <strain evidence="1">BV-YZ2020</strain>
    </source>
</reference>
<sequence length="237" mass="27189">MASSSLSENRAVYEVKPIALDQNVLQKHAAFFDKNQDVVIYPWETFRGLREIGCDILLSTAGAIFINLSLTRATRPGKFPSPLLPIEIKNIKLAKHGSDTDVYDKEGRFVLSKFEEIFSKHARTHPNALTSDELNEMIKSNREPIDLKGWISSQGEWRLLYKLGKDKNGLLQKEIVRGVYDGSVFERLAAYSEWKILYELCKDKKGLLHKSIVREVYDGSLFEKMEKDHLAEKKKEQ</sequence>